<reference evidence="2 3" key="1">
    <citation type="submission" date="2020-11" db="EMBL/GenBank/DDBJ databases">
        <title>Closed and high quality bacterial genomes of the OMM12 community.</title>
        <authorList>
            <person name="Marbouty M."/>
            <person name="Lamy-Besnier Q."/>
            <person name="Debarbieux L."/>
            <person name="Koszul R."/>
        </authorList>
    </citation>
    <scope>NUCLEOTIDE SEQUENCE [LARGE SCALE GENOMIC DNA]</scope>
    <source>
        <strain evidence="2 3">KB18</strain>
    </source>
</reference>
<accession>A0AA92L7R9</accession>
<dbReference type="PANTHER" id="PTHR34985">
    <property type="entry name" value="SLR0554 PROTEIN"/>
    <property type="match status" value="1"/>
</dbReference>
<name>A0AA92L7R9_9FIRM</name>
<proteinExistence type="predicted"/>
<gene>
    <name evidence="2" type="ORF">I5Q82_05495</name>
</gene>
<dbReference type="Pfam" id="PF05272">
    <property type="entry name" value="VapE-like_dom"/>
    <property type="match status" value="1"/>
</dbReference>
<protein>
    <recommendedName>
        <fullName evidence="1">Virulence-associated protein E-like domain-containing protein</fullName>
    </recommendedName>
</protein>
<dbReference type="Proteomes" id="UP000596035">
    <property type="component" value="Chromosome"/>
</dbReference>
<feature type="domain" description="Virulence-associated protein E-like" evidence="1">
    <location>
        <begin position="493"/>
        <end position="706"/>
    </location>
</feature>
<evidence type="ECO:0000313" key="2">
    <source>
        <dbReference type="EMBL" id="QQR31135.1"/>
    </source>
</evidence>
<dbReference type="EMBL" id="CP065321">
    <property type="protein sequence ID" value="QQR31135.1"/>
    <property type="molecule type" value="Genomic_DNA"/>
</dbReference>
<sequence>MNDKDNTARIMNLADYNIGIKHNGELLISLGKSRFETAWKNKRILWSSLLARLSKSVETPETHAEYMKMSKEQQDRIKDIGGFVGGHLENGRRKTGSVLARQILTLDLDFPPADFWDTLMNNLEINSALAVYSTHKHSAGTPRFRLIMPLDREVTPDEYEAIARKIAEKVGIDLFDDSTFQPTRLMYWPSNSTGVEPFFNYYDAPFLSADAVLAEYPDWTDTSYWPESSRMTGIRKRQADKQGDPLEKKGIVGAFCRTYNITEAIAKFLPDIYTQTAKPDRYTYAAGSTAAGLVVYDGELFAYSNHSTDPAGGQLCNAFDLVRIHKFGDLDDGKEDKSGAERPSYKAMATLASEDPATIRTIDKDHKDSAVLDFENELPDDDTDETWKTSLLRNENGDIRTVITNAVLILQNDPALQGIRFNELSGAIEVKGRLPWSRPSKYWRDADDAQLYIWVADKYKVQFPENKFTKALTQVADSRRFNPLRDYIRGLPDWDGVPRVDTLLVDYLGAEDSPYTRAVTRKTLIGAIQRVLEPGCKFDTVLVLDGKPGIGKSTLLRKLGGVWFSDSLSLADTRDKTAAEKLQGVWIMEIGEMQGTRKADVDVMKGFLSRQVDEYRAAYGRVVERHPRTAIICGTTNSTTGFLRDTTGNRRFWPVTVNGGSRLSVWDMTEETRAQIWAEAMAYTAEGEDSFLDAEMEKEAAKAQQAALMYDEREGQVIDYLETLLPDDWYSWELDKRLDYFRQRDVLAPEQQKGTMQRARVCALEVFCECFGRPKQQWTRRDGDEIVSIMARIPGWERTGATARINEYGKQRVFTRCKR</sequence>
<evidence type="ECO:0000313" key="3">
    <source>
        <dbReference type="Proteomes" id="UP000596035"/>
    </source>
</evidence>
<dbReference type="InterPro" id="IPR007936">
    <property type="entry name" value="VapE-like_dom"/>
</dbReference>
<dbReference type="PANTHER" id="PTHR34985:SF1">
    <property type="entry name" value="SLR0554 PROTEIN"/>
    <property type="match status" value="1"/>
</dbReference>
<organism evidence="2 3">
    <name type="scientific">Acutalibacter muris</name>
    <dbReference type="NCBI Taxonomy" id="1796620"/>
    <lineage>
        <taxon>Bacteria</taxon>
        <taxon>Bacillati</taxon>
        <taxon>Bacillota</taxon>
        <taxon>Clostridia</taxon>
        <taxon>Eubacteriales</taxon>
        <taxon>Acutalibacteraceae</taxon>
        <taxon>Acutalibacter</taxon>
    </lineage>
</organism>
<evidence type="ECO:0000259" key="1">
    <source>
        <dbReference type="Pfam" id="PF05272"/>
    </source>
</evidence>
<dbReference type="RefSeq" id="WP_201448081.1">
    <property type="nucleotide sequence ID" value="NZ_CP021422.1"/>
</dbReference>
<dbReference type="AlphaFoldDB" id="A0AA92L7R9"/>